<evidence type="ECO:0000313" key="3">
    <source>
        <dbReference type="Proteomes" id="UP000051836"/>
    </source>
</evidence>
<dbReference type="AlphaFoldDB" id="A0A0Q3T102"/>
<comment type="caution">
    <text evidence="2">The sequence shown here is derived from an EMBL/GenBank/DDBJ whole genome shotgun (WGS) entry which is preliminary data.</text>
</comment>
<gene>
    <name evidence="2" type="ORF">AAES_158505</name>
</gene>
<feature type="domain" description="Chromatin assembly factor 1 subunit p150 C-terminal" evidence="1">
    <location>
        <begin position="63"/>
        <end position="130"/>
    </location>
</feature>
<dbReference type="InterPro" id="IPR029105">
    <property type="entry name" value="CAF1-p150_C2"/>
</dbReference>
<dbReference type="Pfam" id="PF15539">
    <property type="entry name" value="CAF1-p150_C2"/>
    <property type="match status" value="1"/>
</dbReference>
<protein>
    <recommendedName>
        <fullName evidence="1">Chromatin assembly factor 1 subunit p150 C-terminal domain-containing protein</fullName>
    </recommendedName>
</protein>
<evidence type="ECO:0000313" key="2">
    <source>
        <dbReference type="EMBL" id="KQK74206.1"/>
    </source>
</evidence>
<proteinExistence type="predicted"/>
<organism evidence="2 3">
    <name type="scientific">Amazona aestiva</name>
    <name type="common">Blue-fronted Amazon parrot</name>
    <dbReference type="NCBI Taxonomy" id="12930"/>
    <lineage>
        <taxon>Eukaryota</taxon>
        <taxon>Metazoa</taxon>
        <taxon>Chordata</taxon>
        <taxon>Craniata</taxon>
        <taxon>Vertebrata</taxon>
        <taxon>Euteleostomi</taxon>
        <taxon>Archelosauria</taxon>
        <taxon>Archosauria</taxon>
        <taxon>Dinosauria</taxon>
        <taxon>Saurischia</taxon>
        <taxon>Theropoda</taxon>
        <taxon>Coelurosauria</taxon>
        <taxon>Aves</taxon>
        <taxon>Neognathae</taxon>
        <taxon>Neoaves</taxon>
        <taxon>Telluraves</taxon>
        <taxon>Australaves</taxon>
        <taxon>Psittaciformes</taxon>
        <taxon>Psittacidae</taxon>
        <taxon>Amazona</taxon>
    </lineage>
</organism>
<accession>A0A0Q3T102</accession>
<dbReference type="Proteomes" id="UP000051836">
    <property type="component" value="Unassembled WGS sequence"/>
</dbReference>
<dbReference type="OrthoDB" id="79480at2759"/>
<evidence type="ECO:0000259" key="1">
    <source>
        <dbReference type="Pfam" id="PF15539"/>
    </source>
</evidence>
<keyword evidence="3" id="KW-1185">Reference proteome</keyword>
<dbReference type="STRING" id="12930.A0A0Q3T102"/>
<dbReference type="EMBL" id="LMAW01003076">
    <property type="protein sequence ID" value="KQK74206.1"/>
    <property type="molecule type" value="Genomic_DNA"/>
</dbReference>
<reference evidence="2 3" key="1">
    <citation type="submission" date="2015-10" db="EMBL/GenBank/DDBJ databases">
        <authorList>
            <person name="Gilbert D.G."/>
        </authorList>
    </citation>
    <scope>NUCLEOTIDE SEQUENCE [LARGE SCALE GENOMIC DNA]</scope>
    <source>
        <strain evidence="2">FVVF132</strain>
    </source>
</reference>
<sequence>MSHLKLCLPVMTLYAEIVAWIYGLHRSSDSSPQAGPVEYLSEDEGVTEECDPENQKIHQKLKAKEWDELMGKGKRFHVPQSVKIGCIWEGAEYDSSTNADLKVLQQFTACALDSPIAEEEQQVQKYSKKRAN</sequence>
<name>A0A0Q3T102_AMAAE</name>